<accession>A0ABS8W1Y9</accession>
<evidence type="ECO:0000313" key="1">
    <source>
        <dbReference type="EMBL" id="MCE2054916.1"/>
    </source>
</evidence>
<protein>
    <submittedName>
        <fullName evidence="1">Uncharacterized protein</fullName>
    </submittedName>
</protein>
<name>A0ABS8W1Y9_DATST</name>
<gene>
    <name evidence="1" type="ORF">HAX54_041635</name>
</gene>
<evidence type="ECO:0000313" key="2">
    <source>
        <dbReference type="Proteomes" id="UP000823775"/>
    </source>
</evidence>
<comment type="caution">
    <text evidence="1">The sequence shown here is derived from an EMBL/GenBank/DDBJ whole genome shotgun (WGS) entry which is preliminary data.</text>
</comment>
<sequence length="127" mass="14586">LGSSSLSSPPSKEVDFRSLTSSEIDFWKENIRNLFLDPVESIKPTSLSLDDLDTSSIWVFLLELYEMKVSYTVLRREVPPISIKYMIGSKNVGLMTYTILEFSMYMLHSWFSSNPVGAKREGMLYVR</sequence>
<proteinExistence type="predicted"/>
<reference evidence="1 2" key="1">
    <citation type="journal article" date="2021" name="BMC Genomics">
        <title>Datura genome reveals duplications of psychoactive alkaloid biosynthetic genes and high mutation rate following tissue culture.</title>
        <authorList>
            <person name="Rajewski A."/>
            <person name="Carter-House D."/>
            <person name="Stajich J."/>
            <person name="Litt A."/>
        </authorList>
    </citation>
    <scope>NUCLEOTIDE SEQUENCE [LARGE SCALE GENOMIC DNA]</scope>
    <source>
        <strain evidence="1">AR-01</strain>
    </source>
</reference>
<organism evidence="1 2">
    <name type="scientific">Datura stramonium</name>
    <name type="common">Jimsonweed</name>
    <name type="synonym">Common thornapple</name>
    <dbReference type="NCBI Taxonomy" id="4076"/>
    <lineage>
        <taxon>Eukaryota</taxon>
        <taxon>Viridiplantae</taxon>
        <taxon>Streptophyta</taxon>
        <taxon>Embryophyta</taxon>
        <taxon>Tracheophyta</taxon>
        <taxon>Spermatophyta</taxon>
        <taxon>Magnoliopsida</taxon>
        <taxon>eudicotyledons</taxon>
        <taxon>Gunneridae</taxon>
        <taxon>Pentapetalae</taxon>
        <taxon>asterids</taxon>
        <taxon>lamiids</taxon>
        <taxon>Solanales</taxon>
        <taxon>Solanaceae</taxon>
        <taxon>Solanoideae</taxon>
        <taxon>Datureae</taxon>
        <taxon>Datura</taxon>
    </lineage>
</organism>
<keyword evidence="2" id="KW-1185">Reference proteome</keyword>
<feature type="non-terminal residue" evidence="1">
    <location>
        <position position="1"/>
    </location>
</feature>
<dbReference type="Proteomes" id="UP000823775">
    <property type="component" value="Unassembled WGS sequence"/>
</dbReference>
<dbReference type="EMBL" id="JACEIK010006017">
    <property type="protein sequence ID" value="MCE2054916.1"/>
    <property type="molecule type" value="Genomic_DNA"/>
</dbReference>